<dbReference type="NCBIfam" id="NF033819">
    <property type="entry name" value="IS66_TnpB"/>
    <property type="match status" value="1"/>
</dbReference>
<dbReference type="EMBL" id="FOXF01000064">
    <property type="protein sequence ID" value="SFP72886.1"/>
    <property type="molecule type" value="Genomic_DNA"/>
</dbReference>
<protein>
    <submittedName>
        <fullName evidence="1">Transposase</fullName>
    </submittedName>
</protein>
<organism evidence="1 2">
    <name type="scientific">Ruminobacter amylophilus</name>
    <dbReference type="NCBI Taxonomy" id="867"/>
    <lineage>
        <taxon>Bacteria</taxon>
        <taxon>Pseudomonadati</taxon>
        <taxon>Pseudomonadota</taxon>
        <taxon>Gammaproteobacteria</taxon>
        <taxon>Aeromonadales</taxon>
        <taxon>Succinivibrionaceae</taxon>
        <taxon>Ruminobacter</taxon>
    </lineage>
</organism>
<evidence type="ECO:0000313" key="2">
    <source>
        <dbReference type="Proteomes" id="UP000243745"/>
    </source>
</evidence>
<dbReference type="Proteomes" id="UP000243745">
    <property type="component" value="Unassembled WGS sequence"/>
</dbReference>
<reference evidence="1 2" key="1">
    <citation type="submission" date="2016-10" db="EMBL/GenBank/DDBJ databases">
        <authorList>
            <person name="Varghese N."/>
            <person name="Submissions S."/>
        </authorList>
    </citation>
    <scope>NUCLEOTIDE SEQUENCE [LARGE SCALE GENOMIC DNA]</scope>
    <source>
        <strain evidence="1 2">DSM 1361</strain>
    </source>
</reference>
<dbReference type="Pfam" id="PF05717">
    <property type="entry name" value="TnpB_IS66"/>
    <property type="match status" value="1"/>
</dbReference>
<evidence type="ECO:0000313" key="1">
    <source>
        <dbReference type="EMBL" id="SFP72886.1"/>
    </source>
</evidence>
<keyword evidence="2" id="KW-1185">Reference proteome</keyword>
<sequence>MLERITPGIDKFYVACGKTDMRMGINGLVNKITTEFKLEPCENSAFLFCGIRKDRIKVLLWDGSGFILMYKRVERGSFKWPRNHTEAKQISVQQLEWLLRGMEIEPVKPIEKITGARFTERNSIVQNLLKS</sequence>
<dbReference type="PANTHER" id="PTHR36455:SF1">
    <property type="entry name" value="BLR8292 PROTEIN"/>
    <property type="match status" value="1"/>
</dbReference>
<accession>A0A662ZLD0</accession>
<dbReference type="AlphaFoldDB" id="A0A662ZLD0"/>
<dbReference type="OrthoDB" id="4956084at2"/>
<proteinExistence type="predicted"/>
<dbReference type="RefSeq" id="WP_093143609.1">
    <property type="nucleotide sequence ID" value="NZ_FOXF01000064.1"/>
</dbReference>
<dbReference type="PANTHER" id="PTHR36455">
    <property type="match status" value="1"/>
</dbReference>
<gene>
    <name evidence="1" type="ORF">SAMN02910344_02165</name>
</gene>
<name>A0A662ZLD0_9GAMM</name>
<dbReference type="InterPro" id="IPR008878">
    <property type="entry name" value="Transposase_IS66_Orf2"/>
</dbReference>